<accession>U5EN00</accession>
<dbReference type="AlphaFoldDB" id="U5EN00"/>
<feature type="compositionally biased region" description="Basic residues" evidence="3">
    <location>
        <begin position="53"/>
        <end position="69"/>
    </location>
</feature>
<evidence type="ECO:0000256" key="2">
    <source>
        <dbReference type="ARBA" id="ARBA00030244"/>
    </source>
</evidence>
<dbReference type="EMBL" id="GANO01000793">
    <property type="protein sequence ID" value="JAB59078.1"/>
    <property type="molecule type" value="mRNA"/>
</dbReference>
<sequence length="245" mass="27274">MNAEDYPSDSDEFDEEYKPENDNDYLSDSAGSDLDNDENNESDSENDNSGKSNVKRKRKKQNSTKKKLKTTTSSIKTKNTTDNGDDSINDGGDEEKSRVDSLWADFLATDDSSSKSTEKSDKKENETANSSKIEKKEETTTTAKTTKLPTILSNRSKLGSGFSKGTGAASGLQSVLGIIGKKSGLSTLEKSKSDWNKFKTNEGISEEIQTHNKGKAGYLDKQDFLQRTDLRQFEIEKEFRQSKRK</sequence>
<organism evidence="5">
    <name type="scientific">Corethrella appendiculata</name>
    <dbReference type="NCBI Taxonomy" id="1370023"/>
    <lineage>
        <taxon>Eukaryota</taxon>
        <taxon>Metazoa</taxon>
        <taxon>Ecdysozoa</taxon>
        <taxon>Arthropoda</taxon>
        <taxon>Hexapoda</taxon>
        <taxon>Insecta</taxon>
        <taxon>Pterygota</taxon>
        <taxon>Neoptera</taxon>
        <taxon>Endopterygota</taxon>
        <taxon>Diptera</taxon>
        <taxon>Nematocera</taxon>
        <taxon>Culicoidea</taxon>
        <taxon>Chaoboridae</taxon>
        <taxon>Corethrella</taxon>
    </lineage>
</organism>
<dbReference type="PANTHER" id="PTHR48407">
    <property type="entry name" value="CRANIOFACIAL DEVELOPMENT PROTEIN 1"/>
    <property type="match status" value="1"/>
</dbReference>
<feature type="domain" description="BCNT-C" evidence="4">
    <location>
        <begin position="166"/>
        <end position="245"/>
    </location>
</feature>
<reference evidence="5" key="1">
    <citation type="journal article" date="2014" name="Insect Biochem. Mol. Biol.">
        <title>An insight into the sialome of the frog biting fly, Corethrella appendiculata.</title>
        <authorList>
            <person name="Ribeiro J.M.C."/>
            <person name="Chagas A.C."/>
            <person name="Pham V.M."/>
            <person name="Lounibos L.P."/>
            <person name="Calvo E."/>
        </authorList>
    </citation>
    <scope>NUCLEOTIDE SEQUENCE</scope>
    <source>
        <tissue evidence="5">Salivary glands</tissue>
    </source>
</reference>
<feature type="compositionally biased region" description="Basic and acidic residues" evidence="3">
    <location>
        <begin position="112"/>
        <end position="139"/>
    </location>
</feature>
<feature type="compositionally biased region" description="Low complexity" evidence="3">
    <location>
        <begin position="70"/>
        <end position="82"/>
    </location>
</feature>
<dbReference type="InterPro" id="IPR027124">
    <property type="entry name" value="Swc5/CFDP1/2"/>
</dbReference>
<dbReference type="InterPro" id="IPR011421">
    <property type="entry name" value="BCNT-C"/>
</dbReference>
<evidence type="ECO:0000259" key="4">
    <source>
        <dbReference type="PROSITE" id="PS51279"/>
    </source>
</evidence>
<feature type="compositionally biased region" description="Acidic residues" evidence="3">
    <location>
        <begin position="83"/>
        <end position="93"/>
    </location>
</feature>
<dbReference type="PANTHER" id="PTHR48407:SF1">
    <property type="entry name" value="CRANIOFACIAL DEVELOPMENT PROTEIN 1"/>
    <property type="match status" value="1"/>
</dbReference>
<feature type="compositionally biased region" description="Acidic residues" evidence="3">
    <location>
        <begin position="34"/>
        <end position="46"/>
    </location>
</feature>
<dbReference type="PROSITE" id="PS51279">
    <property type="entry name" value="BCNT_C"/>
    <property type="match status" value="1"/>
</dbReference>
<evidence type="ECO:0000256" key="1">
    <source>
        <dbReference type="ARBA" id="ARBA00019033"/>
    </source>
</evidence>
<name>U5EN00_9DIPT</name>
<proteinExistence type="evidence at transcript level"/>
<protein>
    <recommendedName>
        <fullName evidence="1">Craniofacial development protein 1</fullName>
    </recommendedName>
    <alternativeName>
        <fullName evidence="2">Bucentaur</fullName>
    </alternativeName>
</protein>
<evidence type="ECO:0000313" key="5">
    <source>
        <dbReference type="EMBL" id="JAB59078.1"/>
    </source>
</evidence>
<dbReference type="Pfam" id="PF07572">
    <property type="entry name" value="BCNT"/>
    <property type="match status" value="1"/>
</dbReference>
<feature type="region of interest" description="Disordered" evidence="3">
    <location>
        <begin position="1"/>
        <end position="169"/>
    </location>
</feature>
<feature type="compositionally biased region" description="Acidic residues" evidence="3">
    <location>
        <begin position="1"/>
        <end position="15"/>
    </location>
</feature>
<dbReference type="GO" id="GO:0000812">
    <property type="term" value="C:Swr1 complex"/>
    <property type="evidence" value="ECO:0007669"/>
    <property type="project" value="TreeGrafter"/>
</dbReference>
<evidence type="ECO:0000256" key="3">
    <source>
        <dbReference type="SAM" id="MobiDB-lite"/>
    </source>
</evidence>